<dbReference type="EMBL" id="JBBBZM010000128">
    <property type="protein sequence ID" value="KAL0633371.1"/>
    <property type="molecule type" value="Genomic_DNA"/>
</dbReference>
<organism evidence="1 2">
    <name type="scientific">Discina gigas</name>
    <dbReference type="NCBI Taxonomy" id="1032678"/>
    <lineage>
        <taxon>Eukaryota</taxon>
        <taxon>Fungi</taxon>
        <taxon>Dikarya</taxon>
        <taxon>Ascomycota</taxon>
        <taxon>Pezizomycotina</taxon>
        <taxon>Pezizomycetes</taxon>
        <taxon>Pezizales</taxon>
        <taxon>Discinaceae</taxon>
        <taxon>Discina</taxon>
    </lineage>
</organism>
<accession>A0ABR3GCT2</accession>
<evidence type="ECO:0000313" key="1">
    <source>
        <dbReference type="EMBL" id="KAL0633371.1"/>
    </source>
</evidence>
<dbReference type="InterPro" id="IPR046670">
    <property type="entry name" value="DUF6540"/>
</dbReference>
<reference evidence="1 2" key="1">
    <citation type="submission" date="2024-02" db="EMBL/GenBank/DDBJ databases">
        <title>Discinaceae phylogenomics.</title>
        <authorList>
            <person name="Dirks A.C."/>
            <person name="James T.Y."/>
        </authorList>
    </citation>
    <scope>NUCLEOTIDE SEQUENCE [LARGE SCALE GENOMIC DNA]</scope>
    <source>
        <strain evidence="1 2">ACD0624</strain>
    </source>
</reference>
<comment type="caution">
    <text evidence="1">The sequence shown here is derived from an EMBL/GenBank/DDBJ whole genome shotgun (WGS) entry which is preliminary data.</text>
</comment>
<dbReference type="Proteomes" id="UP001447188">
    <property type="component" value="Unassembled WGS sequence"/>
</dbReference>
<protein>
    <submittedName>
        <fullName evidence="1">Uncharacterized protein</fullName>
    </submittedName>
</protein>
<keyword evidence="2" id="KW-1185">Reference proteome</keyword>
<gene>
    <name evidence="1" type="ORF">Q9L58_007745</name>
</gene>
<proteinExistence type="predicted"/>
<sequence length="141" mass="16016">MGSRRQVLSVIVPPHAVFIVTFVRGTTSAQRAKPYHWVFLIQAYKDARRLHPGIVHQLRGSPGNFHYQGDESAYVLKNLDQAVNKIEVGSVDPSMLFRVAEVLNRVPIVNDKGSCWNCQDWSTRGLEMLRFLEIVGDRRGK</sequence>
<evidence type="ECO:0000313" key="2">
    <source>
        <dbReference type="Proteomes" id="UP001447188"/>
    </source>
</evidence>
<name>A0ABR3GCT2_9PEZI</name>
<dbReference type="Pfam" id="PF20174">
    <property type="entry name" value="DUF6540"/>
    <property type="match status" value="1"/>
</dbReference>